<feature type="compositionally biased region" description="Basic residues" evidence="1">
    <location>
        <begin position="40"/>
        <end position="49"/>
    </location>
</feature>
<protein>
    <submittedName>
        <fullName evidence="2">Uncharacterized protein</fullName>
    </submittedName>
</protein>
<dbReference type="EMBL" id="SRLO01001808">
    <property type="protein sequence ID" value="TNN35223.1"/>
    <property type="molecule type" value="Genomic_DNA"/>
</dbReference>
<feature type="region of interest" description="Disordered" evidence="1">
    <location>
        <begin position="26"/>
        <end position="63"/>
    </location>
</feature>
<evidence type="ECO:0000256" key="1">
    <source>
        <dbReference type="SAM" id="MobiDB-lite"/>
    </source>
</evidence>
<organism evidence="2 3">
    <name type="scientific">Liparis tanakae</name>
    <name type="common">Tanaka's snailfish</name>
    <dbReference type="NCBI Taxonomy" id="230148"/>
    <lineage>
        <taxon>Eukaryota</taxon>
        <taxon>Metazoa</taxon>
        <taxon>Chordata</taxon>
        <taxon>Craniata</taxon>
        <taxon>Vertebrata</taxon>
        <taxon>Euteleostomi</taxon>
        <taxon>Actinopterygii</taxon>
        <taxon>Neopterygii</taxon>
        <taxon>Teleostei</taxon>
        <taxon>Neoteleostei</taxon>
        <taxon>Acanthomorphata</taxon>
        <taxon>Eupercaria</taxon>
        <taxon>Perciformes</taxon>
        <taxon>Cottioidei</taxon>
        <taxon>Cottales</taxon>
        <taxon>Liparidae</taxon>
        <taxon>Liparis</taxon>
    </lineage>
</organism>
<dbReference type="Proteomes" id="UP000314294">
    <property type="component" value="Unassembled WGS sequence"/>
</dbReference>
<gene>
    <name evidence="2" type="ORF">EYF80_054618</name>
</gene>
<evidence type="ECO:0000313" key="3">
    <source>
        <dbReference type="Proteomes" id="UP000314294"/>
    </source>
</evidence>
<sequence length="63" mass="6536">MTTLQGRAAAESAASTPAALLSSTALKIPDNDCPGYTSSGHRRAVRRRAGGREESSTSFPESV</sequence>
<evidence type="ECO:0000313" key="2">
    <source>
        <dbReference type="EMBL" id="TNN35223.1"/>
    </source>
</evidence>
<accession>A0A4Z2F2U8</accession>
<comment type="caution">
    <text evidence="2">The sequence shown here is derived from an EMBL/GenBank/DDBJ whole genome shotgun (WGS) entry which is preliminary data.</text>
</comment>
<name>A0A4Z2F2U8_9TELE</name>
<keyword evidence="3" id="KW-1185">Reference proteome</keyword>
<reference evidence="2 3" key="1">
    <citation type="submission" date="2019-03" db="EMBL/GenBank/DDBJ databases">
        <title>First draft genome of Liparis tanakae, snailfish: a comprehensive survey of snailfish specific genes.</title>
        <authorList>
            <person name="Kim W."/>
            <person name="Song I."/>
            <person name="Jeong J.-H."/>
            <person name="Kim D."/>
            <person name="Kim S."/>
            <person name="Ryu S."/>
            <person name="Song J.Y."/>
            <person name="Lee S.K."/>
        </authorList>
    </citation>
    <scope>NUCLEOTIDE SEQUENCE [LARGE SCALE GENOMIC DNA]</scope>
    <source>
        <tissue evidence="2">Muscle</tissue>
    </source>
</reference>
<dbReference type="AlphaFoldDB" id="A0A4Z2F2U8"/>
<proteinExistence type="predicted"/>